<protein>
    <submittedName>
        <fullName evidence="4">Uncharacterized protein</fullName>
    </submittedName>
</protein>
<feature type="coiled-coil region" evidence="1">
    <location>
        <begin position="411"/>
        <end position="551"/>
    </location>
</feature>
<proteinExistence type="predicted"/>
<dbReference type="AlphaFoldDB" id="A0A846R0M4"/>
<feature type="compositionally biased region" description="Basic and acidic residues" evidence="2">
    <location>
        <begin position="851"/>
        <end position="860"/>
    </location>
</feature>
<keyword evidence="3" id="KW-0472">Membrane</keyword>
<feature type="compositionally biased region" description="Gly residues" evidence="2">
    <location>
        <begin position="908"/>
        <end position="931"/>
    </location>
</feature>
<keyword evidence="3" id="KW-0812">Transmembrane</keyword>
<dbReference type="Proteomes" id="UP000590442">
    <property type="component" value="Unassembled WGS sequence"/>
</dbReference>
<evidence type="ECO:0000256" key="3">
    <source>
        <dbReference type="SAM" id="Phobius"/>
    </source>
</evidence>
<keyword evidence="5" id="KW-1185">Reference proteome</keyword>
<evidence type="ECO:0000313" key="5">
    <source>
        <dbReference type="Proteomes" id="UP000590442"/>
    </source>
</evidence>
<name>A0A846R0M4_9FLAO</name>
<feature type="compositionally biased region" description="Low complexity" evidence="2">
    <location>
        <begin position="670"/>
        <end position="691"/>
    </location>
</feature>
<comment type="caution">
    <text evidence="4">The sequence shown here is derived from an EMBL/GenBank/DDBJ whole genome shotgun (WGS) entry which is preliminary data.</text>
</comment>
<reference evidence="4 5" key="1">
    <citation type="submission" date="2020-03" db="EMBL/GenBank/DDBJ databases">
        <title>Genomic Encyclopedia of Type Strains, Phase IV (KMG-IV): sequencing the most valuable type-strain genomes for metagenomic binning, comparative biology and taxonomic classification.</title>
        <authorList>
            <person name="Goeker M."/>
        </authorList>
    </citation>
    <scope>NUCLEOTIDE SEQUENCE [LARGE SCALE GENOMIC DNA]</scope>
    <source>
        <strain evidence="4 5">DSM 29762</strain>
    </source>
</reference>
<feature type="region of interest" description="Disordered" evidence="2">
    <location>
        <begin position="610"/>
        <end position="698"/>
    </location>
</feature>
<evidence type="ECO:0000256" key="1">
    <source>
        <dbReference type="SAM" id="Coils"/>
    </source>
</evidence>
<keyword evidence="1" id="KW-0175">Coiled coil</keyword>
<sequence>MKHGINNKQASLLIGKHFSEVDDKLFNLLDLAESKDKSELLLASIEQRSAGLRPFPFTKAIDYKENLKYAKYLIIPIIIFATIGITGNLASFFGSYQRMVNYDLAYEPPAPFVFKLFSTDLNVLESEPYTVQVSTDGQIKPERVFIVVGDKEFLLQESKGIYSHTFYPPLSNTTFHFRANDMVSNSYDLNVLKVPSIQSFSMVLDFPDYINKPTEHLKGTGNATFPEGTKVTWQVVGDNTDSILFIEKDTVFAFSKTNEVFGLSKKVYTDVDYHLTTSNKNVEEYEKLGYSLHVIKDKYPTIEVNQILDSINPNIFYFVGDVSDDYKVSSIELVCYSNDTEEQVIKLAAPNSNFKHFYYTYPSGLNLEAGKGYSFFFKVTDNDAIHKGKSTKSRIFNLALLDSNQLKNNKLYNQNKLINDLDRSLERLKEQKETLNDINKEQKEKSELNFNEKNKIKDFLKEQKQQEEMMQKFSKQLKETLDSSDENMAFNKMLKERLERQELQARKNERLLEELNKVADKIKKEELSRKLDELGKQQQNSERSLEQLLELTKRYYVTEKASQLAKDLELLSKEQDVLSNIEAEDFSPNEQEKLNRDFSKLSEELDELEKDNEQLKKPLPLDISKPKQESVKKDQEEALEELNKQKGDEQSSENNKPEESNNKASKKQKSAAQKMMEMSESLQQSSSNGNSESEDAEDAEMLRQILDNLITFSFKQENLYDNLNGADIEISQFSGTVRSQQDLRGLFGHVDDSLFALSLRRAELSEFVNEQITEVYYNIDKSLESITDNKIYQGVSYQQYVLNASNSLADFLANVLDNMQQSMTSGQGSGKSKEGFQLPDIIRSQGQLQDKMGEMGEKGKSGQQGNQGESGEGNQGESGKKGNQGKQNGSGQSGRGQEGIQGESNEGGVSGENGDGGQQGGQNQGSSGNGQGSEQELREIYEIYKQQQQIRQQLEDQLQNMIRSQDRGLAQKLIQQMEDFENDLIENGITQRTNNKINVIRHQMLRLENATLKQGEKEERKSSTNYSKFTNPIITKPDVLEGYENQIEILNRQALPLQQNFQNKVQLYFKNDN</sequence>
<feature type="region of interest" description="Disordered" evidence="2">
    <location>
        <begin position="847"/>
        <end position="935"/>
    </location>
</feature>
<evidence type="ECO:0000256" key="2">
    <source>
        <dbReference type="SAM" id="MobiDB-lite"/>
    </source>
</evidence>
<feature type="transmembrane region" description="Helical" evidence="3">
    <location>
        <begin position="72"/>
        <end position="93"/>
    </location>
</feature>
<feature type="coiled-coil region" evidence="1">
    <location>
        <begin position="937"/>
        <end position="964"/>
    </location>
</feature>
<evidence type="ECO:0000313" key="4">
    <source>
        <dbReference type="EMBL" id="NJB71475.1"/>
    </source>
</evidence>
<keyword evidence="3" id="KW-1133">Transmembrane helix</keyword>
<accession>A0A846R0M4</accession>
<gene>
    <name evidence="4" type="ORF">GGR42_001937</name>
</gene>
<dbReference type="RefSeq" id="WP_245201424.1">
    <property type="nucleotide sequence ID" value="NZ_JAATJJ010000001.1"/>
</dbReference>
<organism evidence="4 5">
    <name type="scientific">Saonia flava</name>
    <dbReference type="NCBI Taxonomy" id="523696"/>
    <lineage>
        <taxon>Bacteria</taxon>
        <taxon>Pseudomonadati</taxon>
        <taxon>Bacteroidota</taxon>
        <taxon>Flavobacteriia</taxon>
        <taxon>Flavobacteriales</taxon>
        <taxon>Flavobacteriaceae</taxon>
        <taxon>Saonia</taxon>
    </lineage>
</organism>
<feature type="compositionally biased region" description="Basic and acidic residues" evidence="2">
    <location>
        <begin position="624"/>
        <end position="661"/>
    </location>
</feature>
<dbReference type="EMBL" id="JAATJJ010000001">
    <property type="protein sequence ID" value="NJB71475.1"/>
    <property type="molecule type" value="Genomic_DNA"/>
</dbReference>